<organism evidence="1 2">
    <name type="scientific">Parelaphostrongylus tenuis</name>
    <name type="common">Meningeal worm</name>
    <dbReference type="NCBI Taxonomy" id="148309"/>
    <lineage>
        <taxon>Eukaryota</taxon>
        <taxon>Metazoa</taxon>
        <taxon>Ecdysozoa</taxon>
        <taxon>Nematoda</taxon>
        <taxon>Chromadorea</taxon>
        <taxon>Rhabditida</taxon>
        <taxon>Rhabditina</taxon>
        <taxon>Rhabditomorpha</taxon>
        <taxon>Strongyloidea</taxon>
        <taxon>Metastrongylidae</taxon>
        <taxon>Parelaphostrongylus</taxon>
    </lineage>
</organism>
<gene>
    <name evidence="1" type="ORF">KIN20_034623</name>
</gene>
<reference evidence="1" key="1">
    <citation type="submission" date="2021-06" db="EMBL/GenBank/DDBJ databases">
        <title>Parelaphostrongylus tenuis whole genome reference sequence.</title>
        <authorList>
            <person name="Garwood T.J."/>
            <person name="Larsen P.A."/>
            <person name="Fountain-Jones N.M."/>
            <person name="Garbe J.R."/>
            <person name="Macchietto M.G."/>
            <person name="Kania S.A."/>
            <person name="Gerhold R.W."/>
            <person name="Richards J.E."/>
            <person name="Wolf T.M."/>
        </authorList>
    </citation>
    <scope>NUCLEOTIDE SEQUENCE</scope>
    <source>
        <strain evidence="1">MNPRO001-30</strain>
        <tissue evidence="1">Meninges</tissue>
    </source>
</reference>
<dbReference type="Proteomes" id="UP001196413">
    <property type="component" value="Unassembled WGS sequence"/>
</dbReference>
<sequence>MPIEQYDLRVLIRHYCRKALANFEAVDETNESENAGTEAKSILERKLSFEAYVVNSAIKRCPRYSGLENSVGTVGISPTDYFANWSRTECMSVRVK</sequence>
<comment type="caution">
    <text evidence="1">The sequence shown here is derived from an EMBL/GenBank/DDBJ whole genome shotgun (WGS) entry which is preliminary data.</text>
</comment>
<protein>
    <submittedName>
        <fullName evidence="1">Uncharacterized protein</fullName>
    </submittedName>
</protein>
<accession>A0AAD5WJV5</accession>
<proteinExistence type="predicted"/>
<dbReference type="EMBL" id="JAHQIW010007146">
    <property type="protein sequence ID" value="KAJ1372455.1"/>
    <property type="molecule type" value="Genomic_DNA"/>
</dbReference>
<dbReference type="AlphaFoldDB" id="A0AAD5WJV5"/>
<evidence type="ECO:0000313" key="2">
    <source>
        <dbReference type="Proteomes" id="UP001196413"/>
    </source>
</evidence>
<keyword evidence="2" id="KW-1185">Reference proteome</keyword>
<name>A0AAD5WJV5_PARTN</name>
<evidence type="ECO:0000313" key="1">
    <source>
        <dbReference type="EMBL" id="KAJ1372455.1"/>
    </source>
</evidence>